<dbReference type="HOGENOM" id="CLU_139698_6_1_7"/>
<dbReference type="eggNOG" id="COG1141">
    <property type="taxonomic scope" value="Bacteria"/>
</dbReference>
<evidence type="ECO:0000313" key="7">
    <source>
        <dbReference type="EMBL" id="ACY14678.1"/>
    </source>
</evidence>
<evidence type="ECO:0000313" key="8">
    <source>
        <dbReference type="Proteomes" id="UP000001880"/>
    </source>
</evidence>
<dbReference type="OrthoDB" id="164224at2"/>
<dbReference type="InterPro" id="IPR051269">
    <property type="entry name" value="Fe-S_cluster_ET"/>
</dbReference>
<keyword evidence="4 6" id="KW-0408">Iron</keyword>
<evidence type="ECO:0000256" key="2">
    <source>
        <dbReference type="ARBA" id="ARBA00022723"/>
    </source>
</evidence>
<keyword evidence="2 6" id="KW-0479">Metal-binding</keyword>
<dbReference type="Proteomes" id="UP000001880">
    <property type="component" value="Chromosome"/>
</dbReference>
<proteinExistence type="predicted"/>
<keyword evidence="5 6" id="KW-0411">Iron-sulfur</keyword>
<reference evidence="7 8" key="1">
    <citation type="journal article" date="2010" name="Stand. Genomic Sci.">
        <title>Complete genome sequence of Haliangium ochraceum type strain (SMP-2).</title>
        <authorList>
            <consortium name="US DOE Joint Genome Institute (JGI-PGF)"/>
            <person name="Ivanova N."/>
            <person name="Daum C."/>
            <person name="Lang E."/>
            <person name="Abt B."/>
            <person name="Kopitz M."/>
            <person name="Saunders E."/>
            <person name="Lapidus A."/>
            <person name="Lucas S."/>
            <person name="Glavina Del Rio T."/>
            <person name="Nolan M."/>
            <person name="Tice H."/>
            <person name="Copeland A."/>
            <person name="Cheng J.F."/>
            <person name="Chen F."/>
            <person name="Bruce D."/>
            <person name="Goodwin L."/>
            <person name="Pitluck S."/>
            <person name="Mavromatis K."/>
            <person name="Pati A."/>
            <person name="Mikhailova N."/>
            <person name="Chen A."/>
            <person name="Palaniappan K."/>
            <person name="Land M."/>
            <person name="Hauser L."/>
            <person name="Chang Y.J."/>
            <person name="Jeffries C.D."/>
            <person name="Detter J.C."/>
            <person name="Brettin T."/>
            <person name="Rohde M."/>
            <person name="Goker M."/>
            <person name="Bristow J."/>
            <person name="Markowitz V."/>
            <person name="Eisen J.A."/>
            <person name="Hugenholtz P."/>
            <person name="Kyrpides N.C."/>
            <person name="Klenk H.P."/>
        </authorList>
    </citation>
    <scope>NUCLEOTIDE SEQUENCE [LARGE SCALE GENOMIC DNA]</scope>
    <source>
        <strain evidence="8">DSM 14365 / CIP 107738 / JCM 11303 / AJ 13395 / SMP-2</strain>
    </source>
</reference>
<keyword evidence="3 6" id="KW-0249">Electron transport</keyword>
<dbReference type="SUPFAM" id="SSF54862">
    <property type="entry name" value="4Fe-4S ferredoxins"/>
    <property type="match status" value="1"/>
</dbReference>
<evidence type="ECO:0000256" key="1">
    <source>
        <dbReference type="ARBA" id="ARBA00022448"/>
    </source>
</evidence>
<evidence type="ECO:0000256" key="4">
    <source>
        <dbReference type="ARBA" id="ARBA00023004"/>
    </source>
</evidence>
<dbReference type="KEGG" id="hoh:Hoch_2133"/>
<dbReference type="PANTHER" id="PTHR36923">
    <property type="entry name" value="FERREDOXIN"/>
    <property type="match status" value="1"/>
</dbReference>
<name>D0LGV6_HALO1</name>
<dbReference type="PRINTS" id="PR00352">
    <property type="entry name" value="3FE4SFRDOXIN"/>
</dbReference>
<sequence>MKLLVDPDLCEANGVCVRVAPEQFSLDDADTLHIHDLATPSAEQQQRARDAVRACPKGALRMEE</sequence>
<evidence type="ECO:0000256" key="5">
    <source>
        <dbReference type="ARBA" id="ARBA00023014"/>
    </source>
</evidence>
<organism evidence="7 8">
    <name type="scientific">Haliangium ochraceum (strain DSM 14365 / JCM 11303 / SMP-2)</name>
    <dbReference type="NCBI Taxonomy" id="502025"/>
    <lineage>
        <taxon>Bacteria</taxon>
        <taxon>Pseudomonadati</taxon>
        <taxon>Myxococcota</taxon>
        <taxon>Polyangia</taxon>
        <taxon>Haliangiales</taxon>
        <taxon>Kofleriaceae</taxon>
        <taxon>Haliangium</taxon>
    </lineage>
</organism>
<protein>
    <recommendedName>
        <fullName evidence="6">Ferredoxin</fullName>
    </recommendedName>
</protein>
<keyword evidence="8" id="KW-1185">Reference proteome</keyword>
<dbReference type="GO" id="GO:0051536">
    <property type="term" value="F:iron-sulfur cluster binding"/>
    <property type="evidence" value="ECO:0007669"/>
    <property type="project" value="UniProtKB-KW"/>
</dbReference>
<comment type="function">
    <text evidence="6">Ferredoxins are iron-sulfur proteins that transfer electrons in a wide variety of metabolic reactions.</text>
</comment>
<dbReference type="PANTHER" id="PTHR36923:SF3">
    <property type="entry name" value="FERREDOXIN"/>
    <property type="match status" value="1"/>
</dbReference>
<evidence type="ECO:0000256" key="3">
    <source>
        <dbReference type="ARBA" id="ARBA00022982"/>
    </source>
</evidence>
<dbReference type="AlphaFoldDB" id="D0LGV6"/>
<dbReference type="EMBL" id="CP001804">
    <property type="protein sequence ID" value="ACY14678.1"/>
    <property type="molecule type" value="Genomic_DNA"/>
</dbReference>
<evidence type="ECO:0000256" key="6">
    <source>
        <dbReference type="RuleBase" id="RU368020"/>
    </source>
</evidence>
<accession>D0LGV6</accession>
<dbReference type="STRING" id="502025.Hoch_2133"/>
<gene>
    <name evidence="7" type="ordered locus">Hoch_2133</name>
</gene>
<keyword evidence="1 6" id="KW-0813">Transport</keyword>
<dbReference type="GO" id="GO:0009055">
    <property type="term" value="F:electron transfer activity"/>
    <property type="evidence" value="ECO:0007669"/>
    <property type="project" value="UniProtKB-UniRule"/>
</dbReference>
<dbReference type="RefSeq" id="WP_012827286.1">
    <property type="nucleotide sequence ID" value="NC_013440.1"/>
</dbReference>
<dbReference type="GO" id="GO:0005506">
    <property type="term" value="F:iron ion binding"/>
    <property type="evidence" value="ECO:0007669"/>
    <property type="project" value="UniProtKB-UniRule"/>
</dbReference>
<dbReference type="Gene3D" id="3.30.70.20">
    <property type="match status" value="1"/>
</dbReference>
<dbReference type="Pfam" id="PF13459">
    <property type="entry name" value="Fer4_15"/>
    <property type="match status" value="1"/>
</dbReference>
<dbReference type="InterPro" id="IPR001080">
    <property type="entry name" value="3Fe4S_ferredoxin"/>
</dbReference>